<dbReference type="PRINTS" id="PR00412">
    <property type="entry name" value="EPOXHYDRLASE"/>
</dbReference>
<dbReference type="Pfam" id="PF00561">
    <property type="entry name" value="Abhydrolase_1"/>
    <property type="match status" value="1"/>
</dbReference>
<dbReference type="STRING" id="1220924.W2S2H2"/>
<evidence type="ECO:0000259" key="3">
    <source>
        <dbReference type="Pfam" id="PF00561"/>
    </source>
</evidence>
<dbReference type="InParanoid" id="W2S2H2"/>
<feature type="domain" description="AB hydrolase-1" evidence="3">
    <location>
        <begin position="35"/>
        <end position="144"/>
    </location>
</feature>
<sequence length="297" mass="33509">MGLTILDHEQKPVLHGRLRLSTGVRLHYYTAGSGPAVLLQHGIPKTSYYWRKVLPYLSAHYTCIVPDMRGIGDSTHPDNDYSMATVADDLAELMTKLGHDKFHVIGEDWGAAAAYQLAARYRDRVLSLVFQEMLLPGFGLEEWATFNPTRPETHLWHVSFYSVRDVPELLITGHEREYFTWFIKNEAHDPTSIPDDAIDEYVAKASQPGGLRSLCNIYRETEANVRDNRDSALTKLTLPVLAVGSKDFIGAEVKAQMEAVCEREQVTYKELHFGHQLAEECPGQLASLYLDFLGQLT</sequence>
<protein>
    <recommendedName>
        <fullName evidence="3">AB hydrolase-1 domain-containing protein</fullName>
    </recommendedName>
</protein>
<dbReference type="GeneID" id="19969292"/>
<dbReference type="OrthoDB" id="408373at2759"/>
<dbReference type="RefSeq" id="XP_008714531.1">
    <property type="nucleotide sequence ID" value="XM_008716309.1"/>
</dbReference>
<keyword evidence="1" id="KW-0378">Hydrolase</keyword>
<dbReference type="EMBL" id="KB822718">
    <property type="protein sequence ID" value="ETN42795.1"/>
    <property type="molecule type" value="Genomic_DNA"/>
</dbReference>
<dbReference type="Gene3D" id="3.40.50.1820">
    <property type="entry name" value="alpha/beta hydrolase"/>
    <property type="match status" value="1"/>
</dbReference>
<dbReference type="eggNOG" id="KOG4178">
    <property type="taxonomic scope" value="Eukaryota"/>
</dbReference>
<comment type="similarity">
    <text evidence="2">Belongs to the AB hydrolase superfamily. Epoxide hydrolase family.</text>
</comment>
<dbReference type="VEuPathDB" id="FungiDB:HMPREF1541_01953"/>
<dbReference type="InterPro" id="IPR029058">
    <property type="entry name" value="AB_hydrolase_fold"/>
</dbReference>
<organism evidence="4 5">
    <name type="scientific">Cyphellophora europaea (strain CBS 101466)</name>
    <name type="common">Phialophora europaea</name>
    <dbReference type="NCBI Taxonomy" id="1220924"/>
    <lineage>
        <taxon>Eukaryota</taxon>
        <taxon>Fungi</taxon>
        <taxon>Dikarya</taxon>
        <taxon>Ascomycota</taxon>
        <taxon>Pezizomycotina</taxon>
        <taxon>Eurotiomycetes</taxon>
        <taxon>Chaetothyriomycetidae</taxon>
        <taxon>Chaetothyriales</taxon>
        <taxon>Cyphellophoraceae</taxon>
        <taxon>Cyphellophora</taxon>
    </lineage>
</organism>
<accession>W2S2H2</accession>
<dbReference type="Proteomes" id="UP000030752">
    <property type="component" value="Unassembled WGS sequence"/>
</dbReference>
<reference evidence="4 5" key="1">
    <citation type="submission" date="2013-03" db="EMBL/GenBank/DDBJ databases">
        <title>The Genome Sequence of Phialophora europaea CBS 101466.</title>
        <authorList>
            <consortium name="The Broad Institute Genomics Platform"/>
            <person name="Cuomo C."/>
            <person name="de Hoog S."/>
            <person name="Gorbushina A."/>
            <person name="Walker B."/>
            <person name="Young S.K."/>
            <person name="Zeng Q."/>
            <person name="Gargeya S."/>
            <person name="Fitzgerald M."/>
            <person name="Haas B."/>
            <person name="Abouelleil A."/>
            <person name="Allen A.W."/>
            <person name="Alvarado L."/>
            <person name="Arachchi H.M."/>
            <person name="Berlin A.M."/>
            <person name="Chapman S.B."/>
            <person name="Gainer-Dewar J."/>
            <person name="Goldberg J."/>
            <person name="Griggs A."/>
            <person name="Gujja S."/>
            <person name="Hansen M."/>
            <person name="Howarth C."/>
            <person name="Imamovic A."/>
            <person name="Ireland A."/>
            <person name="Larimer J."/>
            <person name="McCowan C."/>
            <person name="Murphy C."/>
            <person name="Pearson M."/>
            <person name="Poon T.W."/>
            <person name="Priest M."/>
            <person name="Roberts A."/>
            <person name="Saif S."/>
            <person name="Shea T."/>
            <person name="Sisk P."/>
            <person name="Sykes S."/>
            <person name="Wortman J."/>
            <person name="Nusbaum C."/>
            <person name="Birren B."/>
        </authorList>
    </citation>
    <scope>NUCLEOTIDE SEQUENCE [LARGE SCALE GENOMIC DNA]</scope>
    <source>
        <strain evidence="4 5">CBS 101466</strain>
    </source>
</reference>
<dbReference type="AlphaFoldDB" id="W2S2H2"/>
<dbReference type="GO" id="GO:0016787">
    <property type="term" value="F:hydrolase activity"/>
    <property type="evidence" value="ECO:0007669"/>
    <property type="project" value="UniProtKB-KW"/>
</dbReference>
<evidence type="ECO:0000313" key="5">
    <source>
        <dbReference type="Proteomes" id="UP000030752"/>
    </source>
</evidence>
<name>W2S2H2_CYPE1</name>
<gene>
    <name evidence="4" type="ORF">HMPREF1541_01953</name>
</gene>
<dbReference type="SUPFAM" id="SSF53474">
    <property type="entry name" value="alpha/beta-Hydrolases"/>
    <property type="match status" value="1"/>
</dbReference>
<evidence type="ECO:0000256" key="1">
    <source>
        <dbReference type="ARBA" id="ARBA00022801"/>
    </source>
</evidence>
<evidence type="ECO:0000313" key="4">
    <source>
        <dbReference type="EMBL" id="ETN42795.1"/>
    </source>
</evidence>
<dbReference type="InterPro" id="IPR000639">
    <property type="entry name" value="Epox_hydrolase-like"/>
</dbReference>
<dbReference type="InterPro" id="IPR000073">
    <property type="entry name" value="AB_hydrolase_1"/>
</dbReference>
<keyword evidence="5" id="KW-1185">Reference proteome</keyword>
<proteinExistence type="inferred from homology"/>
<evidence type="ECO:0000256" key="2">
    <source>
        <dbReference type="ARBA" id="ARBA00038334"/>
    </source>
</evidence>
<dbReference type="HOGENOM" id="CLU_020336_7_1_1"/>
<dbReference type="PANTHER" id="PTHR43329">
    <property type="entry name" value="EPOXIDE HYDROLASE"/>
    <property type="match status" value="1"/>
</dbReference>